<accession>A0ABM1NPH8</accession>
<evidence type="ECO:0000256" key="7">
    <source>
        <dbReference type="ARBA" id="ARBA00022958"/>
    </source>
</evidence>
<keyword evidence="9" id="KW-0963">Cytoplasm</keyword>
<evidence type="ECO:0000256" key="9">
    <source>
        <dbReference type="HAMAP-Rule" id="MF_03215"/>
    </source>
</evidence>
<reference evidence="12" key="2">
    <citation type="journal article" date="2016" name="G3 (Bethesda)">
        <title>Genome Evolution in Three Species of Cactophilic Drosophila.</title>
        <authorList>
            <person name="Sanchez-Flores A."/>
            <person name="Penazola F."/>
            <person name="Carpinteyro-Ponce J."/>
            <person name="Nazario-Yepiz N."/>
            <person name="Abreu-Goodger C."/>
            <person name="Machado C.A."/>
            <person name="Markow T.A."/>
        </authorList>
    </citation>
    <scope>NUCLEOTIDE SEQUENCE [LARGE SCALE GENOMIC DNA]</scope>
</reference>
<feature type="region of interest" description="Disordered" evidence="10">
    <location>
        <begin position="389"/>
        <end position="586"/>
    </location>
</feature>
<organism evidence="12 13">
    <name type="scientific">Drosophila arizonae</name>
    <name type="common">Fruit fly</name>
    <dbReference type="NCBI Taxonomy" id="7263"/>
    <lineage>
        <taxon>Eukaryota</taxon>
        <taxon>Metazoa</taxon>
        <taxon>Ecdysozoa</taxon>
        <taxon>Arthropoda</taxon>
        <taxon>Hexapoda</taxon>
        <taxon>Insecta</taxon>
        <taxon>Pterygota</taxon>
        <taxon>Neoptera</taxon>
        <taxon>Endopterygota</taxon>
        <taxon>Diptera</taxon>
        <taxon>Brachycera</taxon>
        <taxon>Muscomorpha</taxon>
        <taxon>Ephydroidea</taxon>
        <taxon>Drosophilidae</taxon>
        <taxon>Drosophila</taxon>
    </lineage>
</organism>
<dbReference type="RefSeq" id="XP_017856864.1">
    <property type="nucleotide sequence ID" value="XM_018001375.1"/>
</dbReference>
<keyword evidence="2 9" id="KW-0479">Metal-binding</keyword>
<feature type="binding site" evidence="9">
    <location>
        <position position="252"/>
    </location>
    <ligand>
        <name>K(+)</name>
        <dbReference type="ChEBI" id="CHEBI:29103"/>
    </ligand>
</feature>
<comment type="subcellular location">
    <subcellularLocation>
        <location evidence="9">Cytoplasm</location>
    </subcellularLocation>
    <subcellularLocation>
        <location evidence="9">Nucleus</location>
    </subcellularLocation>
</comment>
<evidence type="ECO:0000256" key="5">
    <source>
        <dbReference type="ARBA" id="ARBA00022840"/>
    </source>
</evidence>
<comment type="function">
    <text evidence="9">Catalyzes the phosphorylation of ribose at O-5 in a reaction requiring ATP and magnesium. The resulting D-ribose-5-phosphate can then be used either for sythesis of nucleotides, histidine, and tryptophan, or as a component of the pentose phosphate pathway.</text>
</comment>
<feature type="active site" description="Proton acceptor" evidence="9">
    <location>
        <position position="256"/>
    </location>
</feature>
<feature type="binding site" evidence="9">
    <location>
        <begin position="40"/>
        <end position="44"/>
    </location>
    <ligand>
        <name>substrate</name>
    </ligand>
</feature>
<feature type="binding site" evidence="9">
    <location>
        <position position="256"/>
    </location>
    <ligand>
        <name>substrate</name>
    </ligand>
</feature>
<feature type="binding site" evidence="9">
    <location>
        <position position="297"/>
    </location>
    <ligand>
        <name>K(+)</name>
        <dbReference type="ChEBI" id="CHEBI:29103"/>
    </ligand>
</feature>
<dbReference type="HAMAP" id="MF_01987">
    <property type="entry name" value="Ribokinase"/>
    <property type="match status" value="1"/>
</dbReference>
<sequence length="624" mass="67739">MELDVLVFGSSNIDYITYVNELPRSGETVFAVHRECCYGGKGANQCVAAAKLGARCALISKLGNDKLGAQYLEYLKELEINVDHVEIVDGQSTGLTEINVAENARNMNIVLSGANMMLKCTDVLSARKLFRHAKVLLCQLETDERIVLFALHQFKGVSILNVSPAHPNMNLELIKAPTILCCNRLEAGQLTSREQIDTLQDAKAAATDLIEMGANSVIITMGDRGAVYMSRSEPDLCTYVPAPRVRCLADTSGASDAFLGSLAYHISIYPNLMRESHISAANICAAHAVGQRGTQPSFPGPELFQERLCQYDPLYYIIEDEAAVAQAEAKPTETPVECECVCDVPMTLTKPEPTPVPEPTIAPIPVPVAIPEPEPEPIAVAEPKMMPVPAKEPEAEEPKVKPARRSLPLPLGMPRKSKQESCGSGSDLSGGVTKKKALQKEDHSDEEGDKRTKKSKAQGRRDSKITPVPIAAPVPIGFPRKSKQETCDSVSELSGPVSRKRKVHTSDEEGLRHITTRTSNKPMVLGTKETKTSKPPVVAPIPLPICGPKAKTEKKPAEPCDSGSDISREKKTRKIYHSTDDEDEIGAKALSTKKSKRECCKWFSPVAAPVPLATSRRTSGKPHS</sequence>
<evidence type="ECO:0000256" key="2">
    <source>
        <dbReference type="ARBA" id="ARBA00022723"/>
    </source>
</evidence>
<feature type="binding site" evidence="9">
    <location>
        <position position="141"/>
    </location>
    <ligand>
        <name>substrate</name>
    </ligand>
</feature>
<keyword evidence="5 9" id="KW-0067">ATP-binding</keyword>
<dbReference type="GeneID" id="108609653"/>
<comment type="activity regulation">
    <text evidence="9">Activated by a monovalent cation that binds near, but not in, the active site. The most likely occupant of the site in vivo is potassium. Ion binding induces a conformational change that may alter substrate affinity.</text>
</comment>
<keyword evidence="9" id="KW-0539">Nucleus</keyword>
<evidence type="ECO:0000256" key="10">
    <source>
        <dbReference type="SAM" id="MobiDB-lite"/>
    </source>
</evidence>
<keyword evidence="1 9" id="KW-0808">Transferase</keyword>
<keyword evidence="8 9" id="KW-0119">Carbohydrate metabolism</keyword>
<keyword evidence="7 9" id="KW-0630">Potassium</keyword>
<comment type="cofactor">
    <cofactor evidence="9">
        <name>Mg(2+)</name>
        <dbReference type="ChEBI" id="CHEBI:18420"/>
    </cofactor>
    <text evidence="9">Requires a divalent cation, most likely magnesium in vivo, as an electrophilic catalyst to aid phosphoryl group transfer. It is the chelate of the metal and the nucleotide that is the actual substrate.</text>
</comment>
<dbReference type="SUPFAM" id="SSF53613">
    <property type="entry name" value="Ribokinase-like"/>
    <property type="match status" value="1"/>
</dbReference>
<evidence type="ECO:0000256" key="6">
    <source>
        <dbReference type="ARBA" id="ARBA00022842"/>
    </source>
</evidence>
<feature type="domain" description="Carbohydrate kinase PfkB" evidence="11">
    <location>
        <begin position="4"/>
        <end position="298"/>
    </location>
</feature>
<feature type="compositionally biased region" description="Basic and acidic residues" evidence="10">
    <location>
        <begin position="391"/>
        <end position="400"/>
    </location>
</feature>
<feature type="binding site" evidence="9">
    <location>
        <position position="293"/>
    </location>
    <ligand>
        <name>K(+)</name>
        <dbReference type="ChEBI" id="CHEBI:29103"/>
    </ligand>
</feature>
<protein>
    <recommendedName>
        <fullName evidence="9">Ribokinase</fullName>
        <shortName evidence="9">RK</shortName>
        <ecNumber evidence="9">2.7.1.15</ecNumber>
    </recommendedName>
</protein>
<feature type="binding site" evidence="9">
    <location>
        <position position="291"/>
    </location>
    <ligand>
        <name>K(+)</name>
        <dbReference type="ChEBI" id="CHEBI:29103"/>
    </ligand>
</feature>
<feature type="binding site" evidence="9">
    <location>
        <position position="183"/>
    </location>
    <ligand>
        <name>ATP</name>
        <dbReference type="ChEBI" id="CHEBI:30616"/>
    </ligand>
</feature>
<dbReference type="PANTHER" id="PTHR10584:SF166">
    <property type="entry name" value="RIBOKINASE"/>
    <property type="match status" value="1"/>
</dbReference>
<comment type="caution">
    <text evidence="9">Lacks conserved residue(s) required for the propagation of feature annotation.</text>
</comment>
<keyword evidence="3 9" id="KW-0547">Nucleotide-binding</keyword>
<dbReference type="InterPro" id="IPR011877">
    <property type="entry name" value="Ribokinase"/>
</dbReference>
<evidence type="ECO:0000313" key="12">
    <source>
        <dbReference type="Proteomes" id="UP000694904"/>
    </source>
</evidence>
<comment type="subunit">
    <text evidence="9">Homodimer.</text>
</comment>
<keyword evidence="4 9" id="KW-0418">Kinase</keyword>
<feature type="binding site" evidence="9">
    <location>
        <position position="282"/>
    </location>
    <ligand>
        <name>ATP</name>
        <dbReference type="ChEBI" id="CHEBI:30616"/>
    </ligand>
</feature>
<comment type="catalytic activity">
    <reaction evidence="9">
        <text>D-ribose + ATP = D-ribose 5-phosphate + ADP + H(+)</text>
        <dbReference type="Rhea" id="RHEA:13697"/>
        <dbReference type="ChEBI" id="CHEBI:15378"/>
        <dbReference type="ChEBI" id="CHEBI:30616"/>
        <dbReference type="ChEBI" id="CHEBI:47013"/>
        <dbReference type="ChEBI" id="CHEBI:78346"/>
        <dbReference type="ChEBI" id="CHEBI:456216"/>
        <dbReference type="EC" id="2.7.1.15"/>
    </reaction>
</comment>
<dbReference type="Pfam" id="PF00294">
    <property type="entry name" value="PfkB"/>
    <property type="match status" value="1"/>
</dbReference>
<dbReference type="PRINTS" id="PR00990">
    <property type="entry name" value="RIBOKINASE"/>
</dbReference>
<dbReference type="PANTHER" id="PTHR10584">
    <property type="entry name" value="SUGAR KINASE"/>
    <property type="match status" value="1"/>
</dbReference>
<evidence type="ECO:0000256" key="8">
    <source>
        <dbReference type="ARBA" id="ARBA00023277"/>
    </source>
</evidence>
<name>A0ABM1NPH8_DROAR</name>
<proteinExistence type="inferred from homology"/>
<keyword evidence="12" id="KW-1185">Reference proteome</keyword>
<keyword evidence="6 9" id="KW-0460">Magnesium</keyword>
<comment type="similarity">
    <text evidence="9">Belongs to the carbohydrate kinase PfkB family. Ribokinase subfamily.</text>
</comment>
<dbReference type="InterPro" id="IPR029056">
    <property type="entry name" value="Ribokinase-like"/>
</dbReference>
<evidence type="ECO:0000256" key="3">
    <source>
        <dbReference type="ARBA" id="ARBA00022741"/>
    </source>
</evidence>
<feature type="binding site" evidence="9">
    <location>
        <position position="288"/>
    </location>
    <ligand>
        <name>K(+)</name>
        <dbReference type="ChEBI" id="CHEBI:29103"/>
    </ligand>
</feature>
<evidence type="ECO:0000256" key="1">
    <source>
        <dbReference type="ARBA" id="ARBA00022679"/>
    </source>
</evidence>
<dbReference type="InterPro" id="IPR002139">
    <property type="entry name" value="Ribo/fructo_kinase"/>
</dbReference>
<dbReference type="InterPro" id="IPR011611">
    <property type="entry name" value="PfkB_dom"/>
</dbReference>
<reference evidence="13" key="3">
    <citation type="submission" date="2025-08" db="UniProtKB">
        <authorList>
            <consortium name="RefSeq"/>
        </authorList>
    </citation>
    <scope>IDENTIFICATION</scope>
    <source>
        <tissue evidence="13">Whole organism</tissue>
    </source>
</reference>
<evidence type="ECO:0000313" key="13">
    <source>
        <dbReference type="RefSeq" id="XP_017856864.1"/>
    </source>
</evidence>
<evidence type="ECO:0000256" key="4">
    <source>
        <dbReference type="ARBA" id="ARBA00022777"/>
    </source>
</evidence>
<evidence type="ECO:0000259" key="11">
    <source>
        <dbReference type="Pfam" id="PF00294"/>
    </source>
</evidence>
<feature type="binding site" evidence="9">
    <location>
        <position position="250"/>
    </location>
    <ligand>
        <name>K(+)</name>
        <dbReference type="ChEBI" id="CHEBI:29103"/>
    </ligand>
</feature>
<gene>
    <name evidence="13" type="primary">LOC108609653</name>
</gene>
<dbReference type="CDD" id="cd01174">
    <property type="entry name" value="ribokinase"/>
    <property type="match status" value="1"/>
</dbReference>
<dbReference type="Proteomes" id="UP000694904">
    <property type="component" value="Chromosome 3"/>
</dbReference>
<comment type="pathway">
    <text evidence="9">Carbohydrate metabolism; D-ribose degradation; D-ribose 5-phosphate from beta-D-ribopyranose: step 2/2.</text>
</comment>
<reference evidence="12" key="1">
    <citation type="journal article" date="1997" name="Nucleic Acids Res.">
        <title>tRNAscan-SE: a program for improved detection of transfer RNA genes in genomic sequence.</title>
        <authorList>
            <person name="Lowe T.M."/>
            <person name="Eddy S.R."/>
        </authorList>
    </citation>
    <scope>NUCLEOTIDE SEQUENCE [LARGE SCALE GENOMIC DNA]</scope>
</reference>
<feature type="binding site" evidence="9">
    <location>
        <begin position="220"/>
        <end position="225"/>
    </location>
    <ligand>
        <name>ATP</name>
        <dbReference type="ChEBI" id="CHEBI:30616"/>
    </ligand>
</feature>
<dbReference type="EC" id="2.7.1.15" evidence="9"/>
<feature type="binding site" evidence="9">
    <location>
        <begin position="12"/>
        <end position="14"/>
    </location>
    <ligand>
        <name>substrate</name>
    </ligand>
</feature>
<dbReference type="Gene3D" id="3.40.1190.20">
    <property type="match status" value="1"/>
</dbReference>